<dbReference type="Gene3D" id="3.80.10.10">
    <property type="entry name" value="Ribonuclease Inhibitor"/>
    <property type="match status" value="2"/>
</dbReference>
<organism evidence="3">
    <name type="scientific">Thrips palmi</name>
    <name type="common">Melon thrips</name>
    <dbReference type="NCBI Taxonomy" id="161013"/>
    <lineage>
        <taxon>Eukaryota</taxon>
        <taxon>Metazoa</taxon>
        <taxon>Ecdysozoa</taxon>
        <taxon>Arthropoda</taxon>
        <taxon>Hexapoda</taxon>
        <taxon>Insecta</taxon>
        <taxon>Pterygota</taxon>
        <taxon>Neoptera</taxon>
        <taxon>Paraneoptera</taxon>
        <taxon>Thysanoptera</taxon>
        <taxon>Terebrantia</taxon>
        <taxon>Thripoidea</taxon>
        <taxon>Thripidae</taxon>
        <taxon>Thrips</taxon>
    </lineage>
</organism>
<gene>
    <name evidence="3" type="primary">LOC117642004</name>
</gene>
<accession>A0A6P8Y7N3</accession>
<dbReference type="RefSeq" id="XP_034235638.1">
    <property type="nucleotide sequence ID" value="XM_034379747.1"/>
</dbReference>
<dbReference type="SUPFAM" id="SSF52047">
    <property type="entry name" value="RNI-like"/>
    <property type="match status" value="1"/>
</dbReference>
<dbReference type="InterPro" id="IPR032675">
    <property type="entry name" value="LRR_dom_sf"/>
</dbReference>
<dbReference type="PROSITE" id="PS50181">
    <property type="entry name" value="FBOX"/>
    <property type="match status" value="1"/>
</dbReference>
<evidence type="ECO:0000259" key="1">
    <source>
        <dbReference type="PROSITE" id="PS50181"/>
    </source>
</evidence>
<dbReference type="SUPFAM" id="SSF81383">
    <property type="entry name" value="F-box domain"/>
    <property type="match status" value="1"/>
</dbReference>
<dbReference type="InterPro" id="IPR036047">
    <property type="entry name" value="F-box-like_dom_sf"/>
</dbReference>
<dbReference type="OrthoDB" id="8196475at2759"/>
<dbReference type="Pfam" id="PF12937">
    <property type="entry name" value="F-box-like"/>
    <property type="match status" value="1"/>
</dbReference>
<reference evidence="3" key="1">
    <citation type="submission" date="2025-08" db="UniProtKB">
        <authorList>
            <consortium name="RefSeq"/>
        </authorList>
    </citation>
    <scope>IDENTIFICATION</scope>
    <source>
        <tissue evidence="3">Total insect</tissue>
    </source>
</reference>
<proteinExistence type="predicted"/>
<evidence type="ECO:0000313" key="2">
    <source>
        <dbReference type="Proteomes" id="UP000515158"/>
    </source>
</evidence>
<dbReference type="InParanoid" id="A0A6P8Y7N3"/>
<name>A0A6P8Y7N3_THRPL</name>
<sequence>MSLPEDESSQEDMSCDALELMDLPEPVLLHIFRYLGHDFLRHVVSRVSKDCKRLAHSQVLWSKAFLSIDSSDCWDSSPVNDFIRHILVTPYLHHLSVSLRNCEEDMHVSLLAALVSTRCRLYRLSLSVDDYGPEIMLFLQQHPELREIQLCDNATDNDYSAGVAATIRRLSHLTSLEISQSGLLRIPETGLLLASSTVAREDHELNPADTATYIPAGSEPHPRDPKTSLDLRNVDYNDCEMFRQNQPQGLLHVEFMPLGVPLDIKSSSTWASAGKNLSALLRAHKDTLTTAKVSFPCPDVFEALAECSKLEELSVFSDPTGSALCAMLQKSATLRRLHLEVPVSLGAPGLSTVLRTLCLHAPQLESLSLSRWWRSEQALAASQSLFPGFKPLQAMLANRDGRYSLRELLLSHVGPVGRAEFLELASMVTAAGARPSLRKLHVQDCPCSADRGWDECRDRAEDALRAAMPSLEYTAECIIGFDDRYDIGFMPVYSCDCERRCPRGHRQGRGRMGPGAHP</sequence>
<dbReference type="KEGG" id="tpal:117642004"/>
<dbReference type="InterPro" id="IPR001810">
    <property type="entry name" value="F-box_dom"/>
</dbReference>
<dbReference type="GeneID" id="117642004"/>
<dbReference type="Proteomes" id="UP000515158">
    <property type="component" value="Unplaced"/>
</dbReference>
<protein>
    <submittedName>
        <fullName evidence="3">Uncharacterized protein LOC117642004</fullName>
    </submittedName>
</protein>
<evidence type="ECO:0000313" key="3">
    <source>
        <dbReference type="RefSeq" id="XP_034235638.1"/>
    </source>
</evidence>
<dbReference type="AlphaFoldDB" id="A0A6P8Y7N3"/>
<feature type="domain" description="F-box" evidence="1">
    <location>
        <begin position="17"/>
        <end position="64"/>
    </location>
</feature>
<keyword evidence="2" id="KW-1185">Reference proteome</keyword>